<protein>
    <submittedName>
        <fullName evidence="2">Uncharacterized protein</fullName>
    </submittedName>
</protein>
<name>A0A0M3HYI7_ASCLU</name>
<dbReference type="AlphaFoldDB" id="A0A0M3HYI7"/>
<evidence type="ECO:0000313" key="2">
    <source>
        <dbReference type="WBParaSite" id="ALUE_0000859201-mRNA-1"/>
    </source>
</evidence>
<accession>A0A0M3HYI7</accession>
<dbReference type="WBParaSite" id="ALUE_0000859201-mRNA-1">
    <property type="protein sequence ID" value="ALUE_0000859201-mRNA-1"/>
    <property type="gene ID" value="ALUE_0000859201"/>
</dbReference>
<proteinExistence type="predicted"/>
<sequence length="132" mass="14629">MAMLHDVDLGTATEIAVADAATVTDGRTMDASTTTENRMTDASTMTDECEHSEKFPSIWPNCSSQLNEEAVSVLLNSLKMLRNPLVTYFVFLYSFRGSVRLLPLPLVGNTCEVMETSCEQNNCRSDVGQQRR</sequence>
<evidence type="ECO:0000313" key="1">
    <source>
        <dbReference type="Proteomes" id="UP000036681"/>
    </source>
</evidence>
<organism evidence="1 2">
    <name type="scientific">Ascaris lumbricoides</name>
    <name type="common">Giant roundworm</name>
    <dbReference type="NCBI Taxonomy" id="6252"/>
    <lineage>
        <taxon>Eukaryota</taxon>
        <taxon>Metazoa</taxon>
        <taxon>Ecdysozoa</taxon>
        <taxon>Nematoda</taxon>
        <taxon>Chromadorea</taxon>
        <taxon>Rhabditida</taxon>
        <taxon>Spirurina</taxon>
        <taxon>Ascaridomorpha</taxon>
        <taxon>Ascaridoidea</taxon>
        <taxon>Ascarididae</taxon>
        <taxon>Ascaris</taxon>
    </lineage>
</organism>
<keyword evidence="1" id="KW-1185">Reference proteome</keyword>
<reference evidence="2" key="1">
    <citation type="submission" date="2017-02" db="UniProtKB">
        <authorList>
            <consortium name="WormBaseParasite"/>
        </authorList>
    </citation>
    <scope>IDENTIFICATION</scope>
</reference>
<dbReference type="Proteomes" id="UP000036681">
    <property type="component" value="Unplaced"/>
</dbReference>